<reference evidence="1 2" key="1">
    <citation type="submission" date="2019-09" db="EMBL/GenBank/DDBJ databases">
        <authorList>
            <person name="Chandra G."/>
            <person name="Truman W A."/>
        </authorList>
    </citation>
    <scope>NUCLEOTIDE SEQUENCE [LARGE SCALE GENOMIC DNA]</scope>
    <source>
        <strain evidence="1">PS928</strain>
    </source>
</reference>
<evidence type="ECO:0000313" key="2">
    <source>
        <dbReference type="Proteomes" id="UP000381378"/>
    </source>
</evidence>
<organism evidence="1 2">
    <name type="scientific">Pseudomonas fluorescens</name>
    <dbReference type="NCBI Taxonomy" id="294"/>
    <lineage>
        <taxon>Bacteria</taxon>
        <taxon>Pseudomonadati</taxon>
        <taxon>Pseudomonadota</taxon>
        <taxon>Gammaproteobacteria</taxon>
        <taxon>Pseudomonadales</taxon>
        <taxon>Pseudomonadaceae</taxon>
        <taxon>Pseudomonas</taxon>
    </lineage>
</organism>
<evidence type="ECO:0000313" key="1">
    <source>
        <dbReference type="EMBL" id="VVQ16114.1"/>
    </source>
</evidence>
<accession>A0A5E7V8V3</accession>
<gene>
    <name evidence="1" type="ORF">PS928_04340</name>
</gene>
<protein>
    <submittedName>
        <fullName evidence="1">Uncharacterized protein</fullName>
    </submittedName>
</protein>
<proteinExistence type="predicted"/>
<dbReference type="Proteomes" id="UP000381378">
    <property type="component" value="Unassembled WGS sequence"/>
</dbReference>
<name>A0A5E7V8V3_PSEFL</name>
<dbReference type="AlphaFoldDB" id="A0A5E7V8V3"/>
<sequence>MTIETAMTKRWAYAVFEIKARSLKADCDFEGAYAHLKTLSPYHLIAFEELIKSAEMDLANFARLVKNIKNIPIAMTSVHLLLGIEIHLGVVSASQL</sequence>
<dbReference type="EMBL" id="CABVJF010000018">
    <property type="protein sequence ID" value="VVQ16114.1"/>
    <property type="molecule type" value="Genomic_DNA"/>
</dbReference>